<sequence length="95" mass="10108">MAKAQVTFADIGETVTVSAGTRIIEVSEKVNAGLVYGCREGDCGTCIMQVLDGWENLSQPSVLEEKVLRDNNVGRHCRLACQAQILGGSVTVKPA</sequence>
<evidence type="ECO:0000313" key="2">
    <source>
        <dbReference type="EMBL" id="OUD14445.1"/>
    </source>
</evidence>
<dbReference type="InterPro" id="IPR006058">
    <property type="entry name" value="2Fe2S_fd_BS"/>
</dbReference>
<organism evidence="2 3">
    <name type="scientific">Thioflexithrix psekupsensis</name>
    <dbReference type="NCBI Taxonomy" id="1570016"/>
    <lineage>
        <taxon>Bacteria</taxon>
        <taxon>Pseudomonadati</taxon>
        <taxon>Pseudomonadota</taxon>
        <taxon>Gammaproteobacteria</taxon>
        <taxon>Thiotrichales</taxon>
        <taxon>Thioflexithrix</taxon>
    </lineage>
</organism>
<dbReference type="RefSeq" id="WP_086488226.1">
    <property type="nucleotide sequence ID" value="NZ_MSLT01000012.1"/>
</dbReference>
<dbReference type="AlphaFoldDB" id="A0A251X932"/>
<dbReference type="Pfam" id="PF00111">
    <property type="entry name" value="Fer2"/>
    <property type="match status" value="1"/>
</dbReference>
<name>A0A251X932_9GAMM</name>
<dbReference type="EMBL" id="MSLT01000012">
    <property type="protein sequence ID" value="OUD14445.1"/>
    <property type="molecule type" value="Genomic_DNA"/>
</dbReference>
<dbReference type="Gene3D" id="3.10.20.30">
    <property type="match status" value="1"/>
</dbReference>
<protein>
    <submittedName>
        <fullName evidence="2">Ferredoxin</fullName>
    </submittedName>
</protein>
<dbReference type="InterPro" id="IPR001041">
    <property type="entry name" value="2Fe-2S_ferredoxin-type"/>
</dbReference>
<gene>
    <name evidence="2" type="ORF">TPSD3_09055</name>
</gene>
<dbReference type="PROSITE" id="PS00197">
    <property type="entry name" value="2FE2S_FER_1"/>
    <property type="match status" value="1"/>
</dbReference>
<dbReference type="Proteomes" id="UP000194798">
    <property type="component" value="Unassembled WGS sequence"/>
</dbReference>
<comment type="caution">
    <text evidence="2">The sequence shown here is derived from an EMBL/GenBank/DDBJ whole genome shotgun (WGS) entry which is preliminary data.</text>
</comment>
<dbReference type="CDD" id="cd00207">
    <property type="entry name" value="fer2"/>
    <property type="match status" value="1"/>
</dbReference>
<reference evidence="2 3" key="1">
    <citation type="submission" date="2016-12" db="EMBL/GenBank/DDBJ databases">
        <title>Thioflexothrix psekupsii D3 genome sequencing and assembly.</title>
        <authorList>
            <person name="Fomenkov A."/>
            <person name="Vincze T."/>
            <person name="Grabovich M."/>
            <person name="Anton B.P."/>
            <person name="Dubinina G."/>
            <person name="Orlova M."/>
            <person name="Belousova E."/>
            <person name="Roberts R.J."/>
        </authorList>
    </citation>
    <scope>NUCLEOTIDE SEQUENCE [LARGE SCALE GENOMIC DNA]</scope>
    <source>
        <strain evidence="2">D3</strain>
    </source>
</reference>
<keyword evidence="3" id="KW-1185">Reference proteome</keyword>
<dbReference type="OrthoDB" id="9796486at2"/>
<proteinExistence type="predicted"/>
<feature type="domain" description="2Fe-2S ferredoxin-type" evidence="1">
    <location>
        <begin position="4"/>
        <end position="95"/>
    </location>
</feature>
<dbReference type="PROSITE" id="PS51085">
    <property type="entry name" value="2FE2S_FER_2"/>
    <property type="match status" value="1"/>
</dbReference>
<evidence type="ECO:0000259" key="1">
    <source>
        <dbReference type="PROSITE" id="PS51085"/>
    </source>
</evidence>
<evidence type="ECO:0000313" key="3">
    <source>
        <dbReference type="Proteomes" id="UP000194798"/>
    </source>
</evidence>
<dbReference type="GO" id="GO:0051537">
    <property type="term" value="F:2 iron, 2 sulfur cluster binding"/>
    <property type="evidence" value="ECO:0007669"/>
    <property type="project" value="InterPro"/>
</dbReference>
<dbReference type="InterPro" id="IPR012675">
    <property type="entry name" value="Beta-grasp_dom_sf"/>
</dbReference>
<dbReference type="InterPro" id="IPR036010">
    <property type="entry name" value="2Fe-2S_ferredoxin-like_sf"/>
</dbReference>
<dbReference type="SUPFAM" id="SSF54292">
    <property type="entry name" value="2Fe-2S ferredoxin-like"/>
    <property type="match status" value="1"/>
</dbReference>
<accession>A0A251X932</accession>